<gene>
    <name evidence="1" type="ORF">JOB18_013263</name>
</gene>
<evidence type="ECO:0000313" key="1">
    <source>
        <dbReference type="EMBL" id="KAG7515672.1"/>
    </source>
</evidence>
<dbReference type="EMBL" id="JAGKHQ010000005">
    <property type="protein sequence ID" value="KAG7515671.1"/>
    <property type="molecule type" value="Genomic_DNA"/>
</dbReference>
<reference evidence="1" key="2">
    <citation type="submission" date="2021-03" db="EMBL/GenBank/DDBJ databases">
        <authorList>
            <person name="Guerrero-Cozar I."/>
            <person name="Gomez-Garrido J."/>
            <person name="Berbel C."/>
            <person name="Martinez-Blanch J.F."/>
            <person name="Alioto T."/>
            <person name="Claros M.G."/>
            <person name="Gagnaire P.A."/>
            <person name="Manchado M."/>
        </authorList>
    </citation>
    <scope>NUCLEOTIDE SEQUENCE</scope>
    <source>
        <strain evidence="1">Sse05_10M</strain>
        <tissue evidence="1">Blood</tissue>
    </source>
</reference>
<dbReference type="EMBL" id="JAGKHQ010000005">
    <property type="protein sequence ID" value="KAG7515672.1"/>
    <property type="molecule type" value="Genomic_DNA"/>
</dbReference>
<dbReference type="AlphaFoldDB" id="A0AAV6SG62"/>
<name>A0AAV6SG62_SOLSE</name>
<accession>A0AAV6SG62</accession>
<comment type="caution">
    <text evidence="1">The sequence shown here is derived from an EMBL/GenBank/DDBJ whole genome shotgun (WGS) entry which is preliminary data.</text>
</comment>
<dbReference type="Proteomes" id="UP000693946">
    <property type="component" value="Linkage Group LG13"/>
</dbReference>
<keyword evidence="2" id="KW-1185">Reference proteome</keyword>
<protein>
    <submittedName>
        <fullName evidence="1">Uncharacterized protein</fullName>
    </submittedName>
</protein>
<reference evidence="1 2" key="1">
    <citation type="journal article" date="2021" name="Sci. Rep.">
        <title>Chromosome anchoring in Senegalese sole (Solea senegalensis) reveals sex-associated markers and genome rearrangements in flatfish.</title>
        <authorList>
            <person name="Guerrero-Cozar I."/>
            <person name="Gomez-Garrido J."/>
            <person name="Berbel C."/>
            <person name="Martinez-Blanch J.F."/>
            <person name="Alioto T."/>
            <person name="Claros M.G."/>
            <person name="Gagnaire P.A."/>
            <person name="Manchado M."/>
        </authorList>
    </citation>
    <scope>NUCLEOTIDE SEQUENCE [LARGE SCALE GENOMIC DNA]</scope>
    <source>
        <strain evidence="1">Sse05_10M</strain>
    </source>
</reference>
<proteinExistence type="predicted"/>
<sequence length="156" mass="17525">MLAELVMSEFCFHSSWHFAMNQTEDKEEETPLSKTTLCEEHKAQRRFHQQIPDSAGPGPSCVSMLTDWSMGQPVDFKQGKRIHQQGPDSARLGTGPEPSCVSLLSDWSMGQPVDFKQGQRRIHEQGPGFAKPGTGEKTMNRVSPMDLLINLKNIKR</sequence>
<organism evidence="1 2">
    <name type="scientific">Solea senegalensis</name>
    <name type="common">Senegalese sole</name>
    <dbReference type="NCBI Taxonomy" id="28829"/>
    <lineage>
        <taxon>Eukaryota</taxon>
        <taxon>Metazoa</taxon>
        <taxon>Chordata</taxon>
        <taxon>Craniata</taxon>
        <taxon>Vertebrata</taxon>
        <taxon>Euteleostomi</taxon>
        <taxon>Actinopterygii</taxon>
        <taxon>Neopterygii</taxon>
        <taxon>Teleostei</taxon>
        <taxon>Neoteleostei</taxon>
        <taxon>Acanthomorphata</taxon>
        <taxon>Carangaria</taxon>
        <taxon>Pleuronectiformes</taxon>
        <taxon>Pleuronectoidei</taxon>
        <taxon>Soleidae</taxon>
        <taxon>Solea</taxon>
    </lineage>
</organism>
<evidence type="ECO:0000313" key="2">
    <source>
        <dbReference type="Proteomes" id="UP000693946"/>
    </source>
</evidence>